<keyword evidence="1" id="KW-1133">Transmembrane helix</keyword>
<reference evidence="2 3" key="1">
    <citation type="journal article" date="2012" name="ISME J.">
        <title>Genomic insights to SAR86, an abundant and uncultivated marine bacterial lineage.</title>
        <authorList>
            <person name="Dupont C.L."/>
            <person name="Rusch D.B."/>
            <person name="Yooseph S."/>
            <person name="Lombardo M.J."/>
            <person name="Richter R.A."/>
            <person name="Valas R."/>
            <person name="Novotny M."/>
            <person name="Yee-Greenbaum J."/>
            <person name="Selengut J.D."/>
            <person name="Haft D.H."/>
            <person name="Halpern A.L."/>
            <person name="Lasken R.S."/>
            <person name="Nealson K."/>
            <person name="Friedman R."/>
            <person name="Venter J.C."/>
        </authorList>
    </citation>
    <scope>NUCLEOTIDE SEQUENCE [LARGE SCALE GENOMIC DNA]</scope>
</reference>
<proteinExistence type="predicted"/>
<dbReference type="AlphaFoldDB" id="J4X231"/>
<dbReference type="EMBL" id="JH611165">
    <property type="protein sequence ID" value="EJP73455.1"/>
    <property type="molecule type" value="Genomic_DNA"/>
</dbReference>
<evidence type="ECO:0000313" key="2">
    <source>
        <dbReference type="EMBL" id="EJP73455.1"/>
    </source>
</evidence>
<evidence type="ECO:0000313" key="3">
    <source>
        <dbReference type="Proteomes" id="UP000010116"/>
    </source>
</evidence>
<sequence>MFNLTFNKIKTYLNKLIDVLIPIILVSLLLGIIFGPEAPFVGSIYTNVSNVDVYAWRRWILSTGINNNNSFIFKEKLIIKNTNGGYGWN</sequence>
<evidence type="ECO:0000256" key="1">
    <source>
        <dbReference type="SAM" id="Phobius"/>
    </source>
</evidence>
<protein>
    <submittedName>
        <fullName evidence="2">Uncharacterized protein</fullName>
    </submittedName>
</protein>
<dbReference type="HOGENOM" id="CLU_2452890_0_0_6"/>
<dbReference type="Proteomes" id="UP000010116">
    <property type="component" value="Unassembled WGS sequence"/>
</dbReference>
<keyword evidence="1" id="KW-0472">Membrane</keyword>
<organism evidence="2 3">
    <name type="scientific">SAR86 cluster bacterium SAR86B</name>
    <dbReference type="NCBI Taxonomy" id="1123867"/>
    <lineage>
        <taxon>Bacteria</taxon>
        <taxon>Pseudomonadati</taxon>
        <taxon>Pseudomonadota</taxon>
        <taxon>Gammaproteobacteria</taxon>
        <taxon>SAR86 cluster</taxon>
    </lineage>
</organism>
<keyword evidence="1" id="KW-0812">Transmembrane</keyword>
<gene>
    <name evidence="2" type="ORF">NT02SARS_0278</name>
</gene>
<name>J4X231_9GAMM</name>
<accession>J4X231</accession>
<feature type="transmembrane region" description="Helical" evidence="1">
    <location>
        <begin position="12"/>
        <end position="34"/>
    </location>
</feature>